<keyword evidence="2" id="KW-1133">Transmembrane helix</keyword>
<sequence length="686" mass="78520">MILFSKWHLWLLTQPLTISLVFYRYFPAEEKFGLQWIRHFYTQLKSLFGQLTGSELSQLNQILALALIVSLIVLACYTLLNQFQPLWSVFVCLGYLLILQTFTPTVITTLLMPVLFWGLILIGAARIPTDEKRSSLLITLAVIGLVSFGLSRLSQWSTANFSSQQEWAQRQTSSYKNKLQEKGFFDWIDRYSPRGAVAQMGYGTNDQVLGGPLRQNFDLVFKAYTDHPHYWRIASKDEHTGKGWQSSQRPATLEASLPFTGLFPHLETQGETTEIPIELAPSFAYLPYTYGTKEMDFQEQNAQAEVTFQPETEQLTLVKPRENLNHYLLKTLAAPLDLDSLDASSSEDLSADELAQYTQLPKDLPQRVQELALQLTSNDTTQVDKVLSLEAYLKKDGGFRYSLRDTPFVPENQDYVDHFLFHSKVGYCDNFSTAFVVLARTLDIPTRWVKGFSPGEKVSNSTEQYYQVTNANAHSWPEVYFSGVGWVPFEPTPSFAQPDLSEAAENDGADETVEDEESADLSSEEAPASDTSVDNQPNQEERSSTTDPSSEKSDSTNNRLFSVFRYGLFFLLLIAGYFSYLKRRQIQIWPVRRSVQKNQLSLVKQCLQLIRLYERQKKRLPYQTLQQYFEEWTTTMPQCRQSILAFVDMAQEAFYRQENPTALPSDEQQQLLEKMLKCLETYVADA</sequence>
<feature type="transmembrane region" description="Helical" evidence="2">
    <location>
        <begin position="87"/>
        <end position="103"/>
    </location>
</feature>
<feature type="region of interest" description="Disordered" evidence="1">
    <location>
        <begin position="497"/>
        <end position="555"/>
    </location>
</feature>
<feature type="transmembrane region" description="Helical" evidence="2">
    <location>
        <begin position="62"/>
        <end position="80"/>
    </location>
</feature>
<dbReference type="PANTHER" id="PTHR42736">
    <property type="entry name" value="PROTEIN-GLUTAMINE GAMMA-GLUTAMYLTRANSFERASE"/>
    <property type="match status" value="1"/>
</dbReference>
<keyword evidence="2" id="KW-0812">Transmembrane</keyword>
<gene>
    <name evidence="4" type="ORF">SAMN04489868_11618</name>
</gene>
<reference evidence="4 5" key="1">
    <citation type="submission" date="2016-10" db="EMBL/GenBank/DDBJ databases">
        <authorList>
            <person name="de Groot N.N."/>
        </authorList>
    </citation>
    <scope>NUCLEOTIDE SEQUENCE [LARGE SCALE GENOMIC DNA]</scope>
    <source>
        <strain evidence="4 5">DSM 27630</strain>
    </source>
</reference>
<organism evidence="4 5">
    <name type="scientific">Pisciglobus halotolerans</name>
    <dbReference type="NCBI Taxonomy" id="745365"/>
    <lineage>
        <taxon>Bacteria</taxon>
        <taxon>Bacillati</taxon>
        <taxon>Bacillota</taxon>
        <taxon>Bacilli</taxon>
        <taxon>Lactobacillales</taxon>
        <taxon>Carnobacteriaceae</taxon>
    </lineage>
</organism>
<dbReference type="Pfam" id="PF01841">
    <property type="entry name" value="Transglut_core"/>
    <property type="match status" value="1"/>
</dbReference>
<dbReference type="EMBL" id="FOQE01000016">
    <property type="protein sequence ID" value="SFH71987.1"/>
    <property type="molecule type" value="Genomic_DNA"/>
</dbReference>
<evidence type="ECO:0000313" key="4">
    <source>
        <dbReference type="EMBL" id="SFH71987.1"/>
    </source>
</evidence>
<dbReference type="Gene3D" id="3.10.620.30">
    <property type="match status" value="1"/>
</dbReference>
<accession>A0A1I3CBY3</accession>
<feature type="transmembrane region" description="Helical" evidence="2">
    <location>
        <begin position="7"/>
        <end position="26"/>
    </location>
</feature>
<dbReference type="InterPro" id="IPR052901">
    <property type="entry name" value="Bact_TGase-like"/>
</dbReference>
<keyword evidence="5" id="KW-1185">Reference proteome</keyword>
<feature type="compositionally biased region" description="Acidic residues" evidence="1">
    <location>
        <begin position="502"/>
        <end position="523"/>
    </location>
</feature>
<keyword evidence="2" id="KW-0472">Membrane</keyword>
<evidence type="ECO:0000313" key="5">
    <source>
        <dbReference type="Proteomes" id="UP000198668"/>
    </source>
</evidence>
<feature type="domain" description="Transglutaminase-like" evidence="3">
    <location>
        <begin position="420"/>
        <end position="493"/>
    </location>
</feature>
<feature type="transmembrane region" description="Helical" evidence="2">
    <location>
        <begin position="563"/>
        <end position="581"/>
    </location>
</feature>
<protein>
    <submittedName>
        <fullName evidence="4">Transglutaminase-like superfamily protein</fullName>
    </submittedName>
</protein>
<proteinExistence type="predicted"/>
<dbReference type="Proteomes" id="UP000198668">
    <property type="component" value="Unassembled WGS sequence"/>
</dbReference>
<dbReference type="SMART" id="SM00460">
    <property type="entry name" value="TGc"/>
    <property type="match status" value="1"/>
</dbReference>
<evidence type="ECO:0000259" key="3">
    <source>
        <dbReference type="SMART" id="SM00460"/>
    </source>
</evidence>
<dbReference type="PANTHER" id="PTHR42736:SF1">
    <property type="entry name" value="PROTEIN-GLUTAMINE GAMMA-GLUTAMYLTRANSFERASE"/>
    <property type="match status" value="1"/>
</dbReference>
<evidence type="ECO:0000256" key="2">
    <source>
        <dbReference type="SAM" id="Phobius"/>
    </source>
</evidence>
<feature type="compositionally biased region" description="Basic and acidic residues" evidence="1">
    <location>
        <begin position="539"/>
        <end position="554"/>
    </location>
</feature>
<dbReference type="SUPFAM" id="SSF54001">
    <property type="entry name" value="Cysteine proteinases"/>
    <property type="match status" value="1"/>
</dbReference>
<feature type="transmembrane region" description="Helical" evidence="2">
    <location>
        <begin position="109"/>
        <end position="127"/>
    </location>
</feature>
<name>A0A1I3CBY3_9LACT</name>
<dbReference type="InterPro" id="IPR002931">
    <property type="entry name" value="Transglutaminase-like"/>
</dbReference>
<dbReference type="InterPro" id="IPR038765">
    <property type="entry name" value="Papain-like_cys_pep_sf"/>
</dbReference>
<evidence type="ECO:0000256" key="1">
    <source>
        <dbReference type="SAM" id="MobiDB-lite"/>
    </source>
</evidence>
<dbReference type="AlphaFoldDB" id="A0A1I3CBY3"/>
<feature type="transmembrane region" description="Helical" evidence="2">
    <location>
        <begin position="134"/>
        <end position="153"/>
    </location>
</feature>